<dbReference type="Pfam" id="PF15462">
    <property type="entry name" value="Barttin"/>
    <property type="match status" value="1"/>
</dbReference>
<protein>
    <submittedName>
        <fullName evidence="3">Barttin-like protein</fullName>
    </submittedName>
</protein>
<sequence length="322" mass="35639">MAEDKSFRYGLIVLGFFLIMIGMFIMNVDKPEVYATFCSVGVLMVIVGITWSICQCYPKITFVPAVESDMEYLFSQKRQIATFMSECEVPIKSSAQTPYISVEAGGQLVKNLLTSRQIQYTVTHAVEPPEVSSPPTSLQSEHKDRDSQASLKAEVMVHRDSESDGETSSSLGSNNITPPGRSKSGCCSKAPLAVFHEDFDPTISPSSSSISSLPRYESLIPSALRNKDQGQVGRNLPQYEDITVVETVPCETHCLCNQLVAPISKNELKSDQSTSSERQNVRSRGQVEDDMYYGLYDEAQDNTLNISEESEVEEYCSQDISV</sequence>
<dbReference type="GO" id="GO:0017081">
    <property type="term" value="F:chloride channel regulator activity"/>
    <property type="evidence" value="ECO:0007669"/>
    <property type="project" value="TreeGrafter"/>
</dbReference>
<reference evidence="3" key="1">
    <citation type="journal article" date="2012" name="PLoS ONE">
        <title>Sequencing and Analysis of Full-Length cDNAs, 5'-ESTs and 3'-ESTs from a Cartilaginous Fish, the Elephant Shark (Callorhinchus milii).</title>
        <authorList>
            <person name="Tan Y.Y."/>
            <person name="Kodzius R."/>
            <person name="Tay B.H."/>
            <person name="Tay A."/>
            <person name="Brenner S."/>
            <person name="Venkatesh B."/>
        </authorList>
    </citation>
    <scope>NUCLEOTIDE SEQUENCE</scope>
    <source>
        <tissue evidence="3">Kidney</tissue>
    </source>
</reference>
<keyword evidence="2" id="KW-0812">Transmembrane</keyword>
<dbReference type="EMBL" id="JX052992">
    <property type="protein sequence ID" value="AFK11220.1"/>
    <property type="molecule type" value="mRNA"/>
</dbReference>
<dbReference type="GO" id="GO:0016323">
    <property type="term" value="C:basolateral plasma membrane"/>
    <property type="evidence" value="ECO:0007669"/>
    <property type="project" value="TreeGrafter"/>
</dbReference>
<feature type="region of interest" description="Disordered" evidence="1">
    <location>
        <begin position="267"/>
        <end position="292"/>
    </location>
</feature>
<name>K4FTT2_CALMI</name>
<evidence type="ECO:0000256" key="2">
    <source>
        <dbReference type="SAM" id="Phobius"/>
    </source>
</evidence>
<dbReference type="AlphaFoldDB" id="K4FTT2"/>
<proteinExistence type="evidence at transcript level"/>
<dbReference type="KEGG" id="cmk:103182736"/>
<evidence type="ECO:0000256" key="1">
    <source>
        <dbReference type="SAM" id="MobiDB-lite"/>
    </source>
</evidence>
<dbReference type="GeneID" id="103182736"/>
<dbReference type="OrthoDB" id="9944479at2759"/>
<dbReference type="CTD" id="7809"/>
<dbReference type="PANTHER" id="PTHR28399:SF1">
    <property type="entry name" value="BARTTIN"/>
    <property type="match status" value="1"/>
</dbReference>
<feature type="region of interest" description="Disordered" evidence="1">
    <location>
        <begin position="124"/>
        <end position="184"/>
    </location>
</feature>
<feature type="compositionally biased region" description="Polar residues" evidence="1">
    <location>
        <begin position="166"/>
        <end position="177"/>
    </location>
</feature>
<keyword evidence="2" id="KW-0472">Membrane</keyword>
<accession>K4FTT2</accession>
<organism evidence="3">
    <name type="scientific">Callorhinchus milii</name>
    <name type="common">Ghost shark</name>
    <dbReference type="NCBI Taxonomy" id="7868"/>
    <lineage>
        <taxon>Eukaryota</taxon>
        <taxon>Metazoa</taxon>
        <taxon>Chordata</taxon>
        <taxon>Craniata</taxon>
        <taxon>Vertebrata</taxon>
        <taxon>Chondrichthyes</taxon>
        <taxon>Holocephali</taxon>
        <taxon>Chimaeriformes</taxon>
        <taxon>Callorhinchidae</taxon>
        <taxon>Callorhinchus</taxon>
    </lineage>
</organism>
<dbReference type="InterPro" id="IPR029181">
    <property type="entry name" value="Barttin"/>
</dbReference>
<feature type="transmembrane region" description="Helical" evidence="2">
    <location>
        <begin position="33"/>
        <end position="53"/>
    </location>
</feature>
<evidence type="ECO:0000313" key="3">
    <source>
        <dbReference type="EMBL" id="AFK11220.1"/>
    </source>
</evidence>
<dbReference type="PANTHER" id="PTHR28399">
    <property type="entry name" value="BARTTIN"/>
    <property type="match status" value="1"/>
</dbReference>
<feature type="compositionally biased region" description="Low complexity" evidence="1">
    <location>
        <begin position="126"/>
        <end position="135"/>
    </location>
</feature>
<dbReference type="GO" id="GO:0006821">
    <property type="term" value="P:chloride transport"/>
    <property type="evidence" value="ECO:0007669"/>
    <property type="project" value="InterPro"/>
</dbReference>
<keyword evidence="2" id="KW-1133">Transmembrane helix</keyword>
<feature type="transmembrane region" description="Helical" evidence="2">
    <location>
        <begin position="6"/>
        <end position="26"/>
    </location>
</feature>
<dbReference type="RefSeq" id="NP_001279550.1">
    <property type="nucleotide sequence ID" value="NM_001292621.1"/>
</dbReference>